<keyword evidence="3" id="KW-1185">Reference proteome</keyword>
<dbReference type="EnsemblMetazoa" id="G3479.1">
    <property type="protein sequence ID" value="G3479.1:cds"/>
    <property type="gene ID" value="G3479"/>
</dbReference>
<sequence>MEKLVFSVCFLTVCFLISESSCLDMFKSRSAKKFSLFKSRQSFNNFKKRSFSGDNLNVRGELEGKGQDPPQPPPVQDVWGTLGISREDFMKKHKDNLTAEVRSDIKENMMKDLQDKKAGMEYWARVISCSSLDGMYDNGPTAKRTVNDTESQVERNITEVEQQEENALEALLATFGVNETNLEETVQGLPIPKFIDECNDSPLIIGTGNEKADDDQTLAICGRLLIVKTIKKLAENSENTLVSFMNSFEEYLKGTLTFFRMYYMYLSTEVPDDSSMDEVTRVLQANKLNELKRFLQDAIAELTFKK</sequence>
<dbReference type="AlphaFoldDB" id="A0A8W8MVI1"/>
<keyword evidence="1" id="KW-0732">Signal</keyword>
<organism evidence="2 3">
    <name type="scientific">Magallana gigas</name>
    <name type="common">Pacific oyster</name>
    <name type="synonym">Crassostrea gigas</name>
    <dbReference type="NCBI Taxonomy" id="29159"/>
    <lineage>
        <taxon>Eukaryota</taxon>
        <taxon>Metazoa</taxon>
        <taxon>Spiralia</taxon>
        <taxon>Lophotrochozoa</taxon>
        <taxon>Mollusca</taxon>
        <taxon>Bivalvia</taxon>
        <taxon>Autobranchia</taxon>
        <taxon>Pteriomorphia</taxon>
        <taxon>Ostreida</taxon>
        <taxon>Ostreoidea</taxon>
        <taxon>Ostreidae</taxon>
        <taxon>Magallana</taxon>
    </lineage>
</organism>
<evidence type="ECO:0000313" key="3">
    <source>
        <dbReference type="Proteomes" id="UP000005408"/>
    </source>
</evidence>
<accession>A0A8W8MVI1</accession>
<dbReference type="Proteomes" id="UP000005408">
    <property type="component" value="Unassembled WGS sequence"/>
</dbReference>
<name>A0A8W8MVI1_MAGGI</name>
<evidence type="ECO:0000313" key="2">
    <source>
        <dbReference type="EnsemblMetazoa" id="G3479.1:cds"/>
    </source>
</evidence>
<proteinExistence type="predicted"/>
<protein>
    <submittedName>
        <fullName evidence="2">Uncharacterized protein</fullName>
    </submittedName>
</protein>
<evidence type="ECO:0000256" key="1">
    <source>
        <dbReference type="SAM" id="SignalP"/>
    </source>
</evidence>
<feature type="chain" id="PRO_5036492341" evidence="1">
    <location>
        <begin position="23"/>
        <end position="306"/>
    </location>
</feature>
<reference evidence="2" key="1">
    <citation type="submission" date="2022-08" db="UniProtKB">
        <authorList>
            <consortium name="EnsemblMetazoa"/>
        </authorList>
    </citation>
    <scope>IDENTIFICATION</scope>
    <source>
        <strain evidence="2">05x7-T-G4-1.051#20</strain>
    </source>
</reference>
<feature type="signal peptide" evidence="1">
    <location>
        <begin position="1"/>
        <end position="22"/>
    </location>
</feature>